<dbReference type="SUPFAM" id="SSF53328">
    <property type="entry name" value="Formyltransferase"/>
    <property type="match status" value="1"/>
</dbReference>
<keyword evidence="3 5" id="KW-0808">Transferase</keyword>
<feature type="domain" description="Formyl transferase C-terminal" evidence="7">
    <location>
        <begin position="193"/>
        <end position="286"/>
    </location>
</feature>
<dbReference type="InterPro" id="IPR002376">
    <property type="entry name" value="Formyl_transf_N"/>
</dbReference>
<dbReference type="GO" id="GO:0005829">
    <property type="term" value="C:cytosol"/>
    <property type="evidence" value="ECO:0007669"/>
    <property type="project" value="TreeGrafter"/>
</dbReference>
<dbReference type="GO" id="GO:0004479">
    <property type="term" value="F:methionyl-tRNA formyltransferase activity"/>
    <property type="evidence" value="ECO:0007669"/>
    <property type="project" value="UniProtKB-UniRule"/>
</dbReference>
<dbReference type="EMBL" id="BDME01000002">
    <property type="protein sequence ID" value="GAX87806.1"/>
    <property type="molecule type" value="Genomic_DNA"/>
</dbReference>
<dbReference type="HAMAP" id="MF_00182">
    <property type="entry name" value="Formyl_trans"/>
    <property type="match status" value="1"/>
</dbReference>
<evidence type="ECO:0000313" key="9">
    <source>
        <dbReference type="Proteomes" id="UP000217944"/>
    </source>
</evidence>
<dbReference type="RefSeq" id="WP_096259256.1">
    <property type="nucleotide sequence ID" value="NZ_BDME01000002.1"/>
</dbReference>
<dbReference type="Proteomes" id="UP000217944">
    <property type="component" value="Unassembled WGS sequence"/>
</dbReference>
<feature type="domain" description="Formyl transferase N-terminal" evidence="6">
    <location>
        <begin position="1"/>
        <end position="167"/>
    </location>
</feature>
<dbReference type="NCBIfam" id="TIGR00460">
    <property type="entry name" value="fmt"/>
    <property type="match status" value="1"/>
</dbReference>
<evidence type="ECO:0000259" key="6">
    <source>
        <dbReference type="Pfam" id="PF00551"/>
    </source>
</evidence>
<comment type="catalytic activity">
    <reaction evidence="5">
        <text>L-methionyl-tRNA(fMet) + (6R)-10-formyltetrahydrofolate = N-formyl-L-methionyl-tRNA(fMet) + (6S)-5,6,7,8-tetrahydrofolate + H(+)</text>
        <dbReference type="Rhea" id="RHEA:24380"/>
        <dbReference type="Rhea" id="RHEA-COMP:9952"/>
        <dbReference type="Rhea" id="RHEA-COMP:9953"/>
        <dbReference type="ChEBI" id="CHEBI:15378"/>
        <dbReference type="ChEBI" id="CHEBI:57453"/>
        <dbReference type="ChEBI" id="CHEBI:78530"/>
        <dbReference type="ChEBI" id="CHEBI:78844"/>
        <dbReference type="ChEBI" id="CHEBI:195366"/>
        <dbReference type="EC" id="2.1.2.9"/>
    </reaction>
</comment>
<keyword evidence="4 5" id="KW-0648">Protein biosynthesis</keyword>
<dbReference type="AlphaFoldDB" id="A0A292YET1"/>
<dbReference type="InterPro" id="IPR005793">
    <property type="entry name" value="Formyl_trans_C"/>
</dbReference>
<gene>
    <name evidence="5" type="primary">fmt</name>
    <name evidence="8" type="ORF">LNAT_P1103</name>
</gene>
<evidence type="ECO:0000256" key="4">
    <source>
        <dbReference type="ARBA" id="ARBA00022917"/>
    </source>
</evidence>
<evidence type="ECO:0000256" key="2">
    <source>
        <dbReference type="ARBA" id="ARBA00012261"/>
    </source>
</evidence>
<name>A0A292YET1_9BACT</name>
<dbReference type="InterPro" id="IPR005794">
    <property type="entry name" value="Fmt"/>
</dbReference>
<reference evidence="8 9" key="1">
    <citation type="journal article" date="2017" name="Syst. Appl. Microbiol.">
        <title>Lebetimonas natsushimae sp. nov., a novel strictly anaerobic, moderately thermophilic chemoautotroph isolated from a deep-sea hydrothermal vent polychaete nest in the Mid-Okinawa Trough.</title>
        <authorList>
            <person name="Nagata R."/>
            <person name="Takaki Y."/>
            <person name="Tame A."/>
            <person name="Nunoura T."/>
            <person name="Muto H."/>
            <person name="Mino S."/>
            <person name="Sawayama S."/>
            <person name="Takai K."/>
            <person name="Nakagawa S."/>
        </authorList>
    </citation>
    <scope>NUCLEOTIDE SEQUENCE [LARGE SCALE GENOMIC DNA]</scope>
    <source>
        <strain evidence="8 9">HS1857</strain>
    </source>
</reference>
<accession>A0A292YET1</accession>
<dbReference type="PANTHER" id="PTHR11138:SF5">
    <property type="entry name" value="METHIONYL-TRNA FORMYLTRANSFERASE, MITOCHONDRIAL"/>
    <property type="match status" value="1"/>
</dbReference>
<dbReference type="EC" id="2.1.2.9" evidence="2 5"/>
<evidence type="ECO:0000256" key="3">
    <source>
        <dbReference type="ARBA" id="ARBA00022679"/>
    </source>
</evidence>
<dbReference type="OrthoDB" id="9802815at2"/>
<comment type="caution">
    <text evidence="8">The sequence shown here is derived from an EMBL/GenBank/DDBJ whole genome shotgun (WGS) entry which is preliminary data.</text>
</comment>
<proteinExistence type="inferred from homology"/>
<dbReference type="Pfam" id="PF00551">
    <property type="entry name" value="Formyl_trans_N"/>
    <property type="match status" value="1"/>
</dbReference>
<keyword evidence="9" id="KW-1185">Reference proteome</keyword>
<dbReference type="CDD" id="cd08646">
    <property type="entry name" value="FMT_core_Met-tRNA-FMT_N"/>
    <property type="match status" value="1"/>
</dbReference>
<protein>
    <recommendedName>
        <fullName evidence="2 5">Methionyl-tRNA formyltransferase</fullName>
        <ecNumber evidence="2 5">2.1.2.9</ecNumber>
    </recommendedName>
</protein>
<sequence>MKIVFMGSPDYAVKILDGLVENFEVVAVYTQPDKPVGRKKILTPTPVKKYVLEKGIPVFTPTKLNVDEIKNFNPDFIVVAAYGIILKKDVLEIAPCINLHASLLPKYRGASPIQSAILNGDKYTGVTSMLMDEGLDTGDILVWDYTEVDNKTSMDLFNELADIAAKQIVYTIKNFDNIKPLPQIDALSSYAPKIKKEDGFVDFISALIMDRKYRAFQPWPGIFCDKFKINKMKLVDTDSTNIKGQIIDIDNEGVVVGCKKGMVKLIKIQVPGKKEIRAIDYINGKRLKIGDNILTQNEK</sequence>
<dbReference type="PANTHER" id="PTHR11138">
    <property type="entry name" value="METHIONYL-TRNA FORMYLTRANSFERASE"/>
    <property type="match status" value="1"/>
</dbReference>
<comment type="function">
    <text evidence="5">Attaches a formyl group to the free amino group of methionyl-tRNA(fMet). The formyl group appears to play a dual role in the initiator identity of N-formylmethionyl-tRNA by promoting its recognition by IF2 and preventing the misappropriation of this tRNA by the elongation apparatus.</text>
</comment>
<evidence type="ECO:0000256" key="1">
    <source>
        <dbReference type="ARBA" id="ARBA00010699"/>
    </source>
</evidence>
<dbReference type="InterPro" id="IPR041711">
    <property type="entry name" value="Met-tRNA-FMT_N"/>
</dbReference>
<dbReference type="InterPro" id="IPR011034">
    <property type="entry name" value="Formyl_transferase-like_C_sf"/>
</dbReference>
<evidence type="ECO:0000259" key="7">
    <source>
        <dbReference type="Pfam" id="PF02911"/>
    </source>
</evidence>
<feature type="binding site" evidence="5">
    <location>
        <begin position="102"/>
        <end position="105"/>
    </location>
    <ligand>
        <name>(6S)-5,6,7,8-tetrahydrofolate</name>
        <dbReference type="ChEBI" id="CHEBI:57453"/>
    </ligand>
</feature>
<dbReference type="CDD" id="cd08704">
    <property type="entry name" value="Met_tRNA_FMT_C"/>
    <property type="match status" value="1"/>
</dbReference>
<dbReference type="InterPro" id="IPR036477">
    <property type="entry name" value="Formyl_transf_N_sf"/>
</dbReference>
<evidence type="ECO:0000256" key="5">
    <source>
        <dbReference type="HAMAP-Rule" id="MF_00182"/>
    </source>
</evidence>
<dbReference type="InterPro" id="IPR044135">
    <property type="entry name" value="Met-tRNA-FMT_C"/>
</dbReference>
<dbReference type="SUPFAM" id="SSF50486">
    <property type="entry name" value="FMT C-terminal domain-like"/>
    <property type="match status" value="1"/>
</dbReference>
<dbReference type="Gene3D" id="3.40.50.12230">
    <property type="match status" value="1"/>
</dbReference>
<comment type="similarity">
    <text evidence="1 5">Belongs to the Fmt family.</text>
</comment>
<evidence type="ECO:0000313" key="8">
    <source>
        <dbReference type="EMBL" id="GAX87806.1"/>
    </source>
</evidence>
<organism evidence="8 9">
    <name type="scientific">Lebetimonas natsushimae</name>
    <dbReference type="NCBI Taxonomy" id="1936991"/>
    <lineage>
        <taxon>Bacteria</taxon>
        <taxon>Pseudomonadati</taxon>
        <taxon>Campylobacterota</taxon>
        <taxon>Epsilonproteobacteria</taxon>
        <taxon>Nautiliales</taxon>
        <taxon>Nautiliaceae</taxon>
        <taxon>Lebetimonas</taxon>
    </lineage>
</organism>
<dbReference type="Pfam" id="PF02911">
    <property type="entry name" value="Formyl_trans_C"/>
    <property type="match status" value="1"/>
</dbReference>